<evidence type="ECO:0000256" key="1">
    <source>
        <dbReference type="SAM" id="Phobius"/>
    </source>
</evidence>
<dbReference type="Pfam" id="PF07758">
    <property type="entry name" value="DUF1614"/>
    <property type="match status" value="1"/>
</dbReference>
<reference evidence="2" key="1">
    <citation type="journal article" date="2020" name="mSystems">
        <title>Genome- and Community-Level Interaction Insights into Carbon Utilization and Element Cycling Functions of Hydrothermarchaeota in Hydrothermal Sediment.</title>
        <authorList>
            <person name="Zhou Z."/>
            <person name="Liu Y."/>
            <person name="Xu W."/>
            <person name="Pan J."/>
            <person name="Luo Z.H."/>
            <person name="Li M."/>
        </authorList>
    </citation>
    <scope>NUCLEOTIDE SEQUENCE [LARGE SCALE GENOMIC DNA]</scope>
    <source>
        <strain evidence="2">SpSt-794</strain>
    </source>
</reference>
<proteinExistence type="predicted"/>
<dbReference type="AlphaFoldDB" id="A0A7C4TVU0"/>
<organism evidence="2">
    <name type="scientific">Caldisericum exile</name>
    <dbReference type="NCBI Taxonomy" id="693075"/>
    <lineage>
        <taxon>Bacteria</taxon>
        <taxon>Pseudomonadati</taxon>
        <taxon>Caldisericota/Cryosericota group</taxon>
        <taxon>Caldisericota</taxon>
        <taxon>Caldisericia</taxon>
        <taxon>Caldisericales</taxon>
        <taxon>Caldisericaceae</taxon>
        <taxon>Caldisericum</taxon>
    </lineage>
</organism>
<dbReference type="InterPro" id="IPR011672">
    <property type="entry name" value="DUF1614"/>
</dbReference>
<protein>
    <submittedName>
        <fullName evidence="2">DUF1614 domain-containing protein</fullName>
    </submittedName>
</protein>
<feature type="transmembrane region" description="Helical" evidence="1">
    <location>
        <begin position="131"/>
        <end position="151"/>
    </location>
</feature>
<feature type="transmembrane region" description="Helical" evidence="1">
    <location>
        <begin position="157"/>
        <end position="177"/>
    </location>
</feature>
<evidence type="ECO:0000313" key="2">
    <source>
        <dbReference type="EMBL" id="HGW60348.1"/>
    </source>
</evidence>
<feature type="transmembrane region" description="Helical" evidence="1">
    <location>
        <begin position="54"/>
        <end position="80"/>
    </location>
</feature>
<keyword evidence="1" id="KW-0812">Transmembrane</keyword>
<accession>A0A7C4TVU0</accession>
<name>A0A7C4TVU0_9BACT</name>
<keyword evidence="1" id="KW-1133">Transmembrane helix</keyword>
<comment type="caution">
    <text evidence="2">The sequence shown here is derived from an EMBL/GenBank/DDBJ whole genome shotgun (WGS) entry which is preliminary data.</text>
</comment>
<feature type="transmembrane region" description="Helical" evidence="1">
    <location>
        <begin position="209"/>
        <end position="235"/>
    </location>
</feature>
<sequence>MNNRNYFYLPFELPVLLILLILFIFLYPIFIFVFAGGIVEAFSRLGFNPVTGTFLFLLSLFGSLINIPLTTVTTSAPIVREKVVYFYGIPYRIPFLTEETTTISINIGGAIIPVCISIYEFMRLLYIGKLNVALTSILGIIVVSIIIHLFAKPVKGVGIAVPFFIPPIVTAIVALILSRQYAPAVAYISGTIGTLIGADLINLNKIGELGAPVVSIGGAGTFDGIFLTGIFSTLLV</sequence>
<keyword evidence="1" id="KW-0472">Membrane</keyword>
<dbReference type="EMBL" id="DTHV01000091">
    <property type="protein sequence ID" value="HGW60348.1"/>
    <property type="molecule type" value="Genomic_DNA"/>
</dbReference>
<feature type="transmembrane region" description="Helical" evidence="1">
    <location>
        <begin position="15"/>
        <end position="42"/>
    </location>
</feature>
<feature type="transmembrane region" description="Helical" evidence="1">
    <location>
        <begin position="184"/>
        <end position="203"/>
    </location>
</feature>
<gene>
    <name evidence="2" type="ORF">ENV82_02825</name>
</gene>